<protein>
    <submittedName>
        <fullName evidence="1">Uncharacterized protein</fullName>
    </submittedName>
</protein>
<sequence length="496" mass="57507">MDSKEAFEKHAKYVNFYKKIKPEKEYWGLGIENECYLMFDGLDSVTPDFIQTKHKPERYSVDYWKNYENGVLEKTLAKLNTGIPTPTYINSYLFRNMDLLGEHETLYAKTPKPNPRFSGETVDQYLRRVSPVTVDLFKNNMIYDGDTFEFTTFNFYKTTVRTTLQELKYIKDTFLKEMNKRLVSKFTIFKKPLIYPQFNYGFAKFASNPKNIAVCNNGTYHINMTLPTKLNPDGSIANPEEFRAQHANAIRAIQWIEPLLIALYGTPDILHCLNPAYAGGSQRLAMSRYIGVGTYDTQTMEKGKLLDTYDYTSQAGGNYFTELHTNSPYTPPKTIGYDFNYNKFTKHGIEFRVLDYFPEEHLEHIVNLLLLACQHSLYVEIPDPRLESQPVWKHFCKKAVQKGSMATVKPEIYIPLFKVFGVNISALTWWPFKGIGNHTILRVAQILANTLYKSYRNDTICLKMSPFMRPVILVDYNAEVKKKYRTMLAGVKPAQY</sequence>
<dbReference type="EMBL" id="MN740798">
    <property type="protein sequence ID" value="QHU12227.1"/>
    <property type="molecule type" value="Genomic_DNA"/>
</dbReference>
<accession>A0A6C0K692</accession>
<organism evidence="1">
    <name type="scientific">viral metagenome</name>
    <dbReference type="NCBI Taxonomy" id="1070528"/>
    <lineage>
        <taxon>unclassified sequences</taxon>
        <taxon>metagenomes</taxon>
        <taxon>organismal metagenomes</taxon>
    </lineage>
</organism>
<proteinExistence type="predicted"/>
<reference evidence="1" key="1">
    <citation type="journal article" date="2020" name="Nature">
        <title>Giant virus diversity and host interactions through global metagenomics.</title>
        <authorList>
            <person name="Schulz F."/>
            <person name="Roux S."/>
            <person name="Paez-Espino D."/>
            <person name="Jungbluth S."/>
            <person name="Walsh D.A."/>
            <person name="Denef V.J."/>
            <person name="McMahon K.D."/>
            <person name="Konstantinidis K.T."/>
            <person name="Eloe-Fadrosh E.A."/>
            <person name="Kyrpides N.C."/>
            <person name="Woyke T."/>
        </authorList>
    </citation>
    <scope>NUCLEOTIDE SEQUENCE</scope>
    <source>
        <strain evidence="1">GVMAG-S-1101171-110</strain>
    </source>
</reference>
<evidence type="ECO:0000313" key="1">
    <source>
        <dbReference type="EMBL" id="QHU12227.1"/>
    </source>
</evidence>
<name>A0A6C0K692_9ZZZZ</name>
<dbReference type="AlphaFoldDB" id="A0A6C0K692"/>